<gene>
    <name evidence="2" type="ORF">Bca52824_040273</name>
</gene>
<comment type="caution">
    <text evidence="2">The sequence shown here is derived from an EMBL/GenBank/DDBJ whole genome shotgun (WGS) entry which is preliminary data.</text>
</comment>
<feature type="compositionally biased region" description="Acidic residues" evidence="1">
    <location>
        <begin position="196"/>
        <end position="208"/>
    </location>
</feature>
<feature type="compositionally biased region" description="Low complexity" evidence="1">
    <location>
        <begin position="184"/>
        <end position="195"/>
    </location>
</feature>
<feature type="region of interest" description="Disordered" evidence="1">
    <location>
        <begin position="97"/>
        <end position="118"/>
    </location>
</feature>
<organism evidence="2 3">
    <name type="scientific">Brassica carinata</name>
    <name type="common">Ethiopian mustard</name>
    <name type="synonym">Abyssinian cabbage</name>
    <dbReference type="NCBI Taxonomy" id="52824"/>
    <lineage>
        <taxon>Eukaryota</taxon>
        <taxon>Viridiplantae</taxon>
        <taxon>Streptophyta</taxon>
        <taxon>Embryophyta</taxon>
        <taxon>Tracheophyta</taxon>
        <taxon>Spermatophyta</taxon>
        <taxon>Magnoliopsida</taxon>
        <taxon>eudicotyledons</taxon>
        <taxon>Gunneridae</taxon>
        <taxon>Pentapetalae</taxon>
        <taxon>rosids</taxon>
        <taxon>malvids</taxon>
        <taxon>Brassicales</taxon>
        <taxon>Brassicaceae</taxon>
        <taxon>Brassiceae</taxon>
        <taxon>Brassica</taxon>
    </lineage>
</organism>
<sequence>MPCEAPHVPAPATKNKTNLEVAKLLTIINPRKLLPEAFNVQFYFGEISRVLVSSPWMLPVCDLCKEIGHATKRCPSLIKTYSLYNATIHLLANYPQKHKKEHVGRKTRRGRSKNKHKQEWKVIKPRADIIETSLNPPPAQSEKMQNMIVYNSKLGTEKDRAIGETSGTQEYLLLVLQRKGSGTSRSSNSDIQSDSSDVETSDSELEEGEFSKHELDFEVVRYRNKFSSLKGNMGKRPKNN</sequence>
<dbReference type="AlphaFoldDB" id="A0A8X7RXI7"/>
<keyword evidence="3" id="KW-1185">Reference proteome</keyword>
<proteinExistence type="predicted"/>
<accession>A0A8X7RXI7</accession>
<name>A0A8X7RXI7_BRACI</name>
<protein>
    <submittedName>
        <fullName evidence="2">Uncharacterized protein</fullName>
    </submittedName>
</protein>
<feature type="compositionally biased region" description="Basic residues" evidence="1">
    <location>
        <begin position="97"/>
        <end position="116"/>
    </location>
</feature>
<feature type="region of interest" description="Disordered" evidence="1">
    <location>
        <begin position="179"/>
        <end position="210"/>
    </location>
</feature>
<dbReference type="Proteomes" id="UP000886595">
    <property type="component" value="Unassembled WGS sequence"/>
</dbReference>
<reference evidence="2 3" key="1">
    <citation type="submission" date="2020-02" db="EMBL/GenBank/DDBJ databases">
        <authorList>
            <person name="Ma Q."/>
            <person name="Huang Y."/>
            <person name="Song X."/>
            <person name="Pei D."/>
        </authorList>
    </citation>
    <scope>NUCLEOTIDE SEQUENCE [LARGE SCALE GENOMIC DNA]</scope>
    <source>
        <strain evidence="2">Sxm20200214</strain>
        <tissue evidence="2">Leaf</tissue>
    </source>
</reference>
<evidence type="ECO:0000313" key="2">
    <source>
        <dbReference type="EMBL" id="KAG2293604.1"/>
    </source>
</evidence>
<dbReference type="EMBL" id="JAAMPC010000009">
    <property type="protein sequence ID" value="KAG2293604.1"/>
    <property type="molecule type" value="Genomic_DNA"/>
</dbReference>
<evidence type="ECO:0000313" key="3">
    <source>
        <dbReference type="Proteomes" id="UP000886595"/>
    </source>
</evidence>
<evidence type="ECO:0000256" key="1">
    <source>
        <dbReference type="SAM" id="MobiDB-lite"/>
    </source>
</evidence>